<dbReference type="PANTHER" id="PTHR11820:SF90">
    <property type="entry name" value="FLUTATHIONE S-TRANSFERASE"/>
    <property type="match status" value="1"/>
</dbReference>
<dbReference type="Proteomes" id="UP000754644">
    <property type="component" value="Unassembled WGS sequence"/>
</dbReference>
<keyword evidence="1" id="KW-0479">Metal-binding</keyword>
<dbReference type="InterPro" id="IPR036663">
    <property type="entry name" value="Fumarylacetoacetase_C_sf"/>
</dbReference>
<protein>
    <submittedName>
        <fullName evidence="3">Fumarylacetoacetate hydrolase family protein</fullName>
    </submittedName>
</protein>
<dbReference type="SUPFAM" id="SSF56529">
    <property type="entry name" value="FAH"/>
    <property type="match status" value="1"/>
</dbReference>
<reference evidence="3" key="1">
    <citation type="submission" date="2020-05" db="EMBL/GenBank/DDBJ databases">
        <title>Sulfur intermediates as new biogeochemical hubs in an aquatic model microbial ecosystem.</title>
        <authorList>
            <person name="Vigneron A."/>
        </authorList>
    </citation>
    <scope>NUCLEOTIDE SEQUENCE</scope>
    <source>
        <strain evidence="3">Bin.250</strain>
    </source>
</reference>
<dbReference type="PANTHER" id="PTHR11820">
    <property type="entry name" value="ACYLPYRUVASE"/>
    <property type="match status" value="1"/>
</dbReference>
<feature type="domain" description="Fumarylacetoacetase-like C-terminal" evidence="2">
    <location>
        <begin position="27"/>
        <end position="227"/>
    </location>
</feature>
<name>A0A973AAI2_9GAMM</name>
<dbReference type="AlphaFoldDB" id="A0A973AAI2"/>
<evidence type="ECO:0000256" key="1">
    <source>
        <dbReference type="ARBA" id="ARBA00022723"/>
    </source>
</evidence>
<accession>A0A973AAI2</accession>
<evidence type="ECO:0000313" key="3">
    <source>
        <dbReference type="EMBL" id="NQV66542.1"/>
    </source>
</evidence>
<dbReference type="EMBL" id="JABMOJ010000536">
    <property type="protein sequence ID" value="NQV66542.1"/>
    <property type="molecule type" value="Genomic_DNA"/>
</dbReference>
<dbReference type="GO" id="GO:0046872">
    <property type="term" value="F:metal ion binding"/>
    <property type="evidence" value="ECO:0007669"/>
    <property type="project" value="UniProtKB-KW"/>
</dbReference>
<gene>
    <name evidence="3" type="ORF">HQ497_14370</name>
</gene>
<organism evidence="3 4">
    <name type="scientific">SAR86 cluster bacterium</name>
    <dbReference type="NCBI Taxonomy" id="2030880"/>
    <lineage>
        <taxon>Bacteria</taxon>
        <taxon>Pseudomonadati</taxon>
        <taxon>Pseudomonadota</taxon>
        <taxon>Gammaproteobacteria</taxon>
        <taxon>SAR86 cluster</taxon>
    </lineage>
</organism>
<dbReference type="InterPro" id="IPR011234">
    <property type="entry name" value="Fumarylacetoacetase-like_C"/>
</dbReference>
<dbReference type="Pfam" id="PF01557">
    <property type="entry name" value="FAA_hydrolase"/>
    <property type="match status" value="1"/>
</dbReference>
<evidence type="ECO:0000259" key="2">
    <source>
        <dbReference type="Pfam" id="PF01557"/>
    </source>
</evidence>
<keyword evidence="3" id="KW-0378">Hydrolase</keyword>
<sequence length="228" mass="24706">MEYVITPMATTTLAVAGTQARFPVQNIYCVGRNYADHAIEMGHDPDQEPPFFFMKPAYGILPDQGVMTYPALSADVHHEVELVVALATGGQNIAVESAMDCVYGYGVGIDMTRRDLQAQAKLQARPWEAGKSFLHAAPCSVLTPLEQTGMVDRGSIWLDINGERRQAGDLQQMIWKVPEVISRLSTLFVLQPGDLIFTGTPAGVGPVARGDLIRAHIDGVGELQISVA</sequence>
<comment type="caution">
    <text evidence="3">The sequence shown here is derived from an EMBL/GenBank/DDBJ whole genome shotgun (WGS) entry which is preliminary data.</text>
</comment>
<proteinExistence type="predicted"/>
<dbReference type="GO" id="GO:0018773">
    <property type="term" value="F:acetylpyruvate hydrolase activity"/>
    <property type="evidence" value="ECO:0007669"/>
    <property type="project" value="TreeGrafter"/>
</dbReference>
<dbReference type="Gene3D" id="3.90.850.10">
    <property type="entry name" value="Fumarylacetoacetase-like, C-terminal domain"/>
    <property type="match status" value="1"/>
</dbReference>
<evidence type="ECO:0000313" key="4">
    <source>
        <dbReference type="Proteomes" id="UP000754644"/>
    </source>
</evidence>